<dbReference type="PROSITE" id="PS00913">
    <property type="entry name" value="ADH_IRON_1"/>
    <property type="match status" value="1"/>
</dbReference>
<dbReference type="Gene3D" id="1.20.1090.10">
    <property type="entry name" value="Dehydroquinate synthase-like - alpha domain"/>
    <property type="match status" value="1"/>
</dbReference>
<accession>A0A926RTK3</accession>
<comment type="caution">
    <text evidence="4">The sequence shown here is derived from an EMBL/GenBank/DDBJ whole genome shotgun (WGS) entry which is preliminary data.</text>
</comment>
<name>A0A926RTK3_9BACL</name>
<dbReference type="SUPFAM" id="SSF56796">
    <property type="entry name" value="Dehydroquinate synthase-like"/>
    <property type="match status" value="1"/>
</dbReference>
<dbReference type="GO" id="GO:0046872">
    <property type="term" value="F:metal ion binding"/>
    <property type="evidence" value="ECO:0007669"/>
    <property type="project" value="InterPro"/>
</dbReference>
<dbReference type="Proteomes" id="UP000661691">
    <property type="component" value="Unassembled WGS sequence"/>
</dbReference>
<dbReference type="InterPro" id="IPR056798">
    <property type="entry name" value="ADH_Fe_C"/>
</dbReference>
<proteinExistence type="predicted"/>
<dbReference type="CDD" id="cd08187">
    <property type="entry name" value="BDH"/>
    <property type="match status" value="1"/>
</dbReference>
<dbReference type="PANTHER" id="PTHR43633:SF1">
    <property type="entry name" value="ALCOHOL DEHYDROGENASE YQHD"/>
    <property type="match status" value="1"/>
</dbReference>
<evidence type="ECO:0000313" key="4">
    <source>
        <dbReference type="EMBL" id="MBD1371279.1"/>
    </source>
</evidence>
<dbReference type="GO" id="GO:1990362">
    <property type="term" value="F:butanol dehydrogenase (NAD+) activity"/>
    <property type="evidence" value="ECO:0007669"/>
    <property type="project" value="InterPro"/>
</dbReference>
<dbReference type="PANTHER" id="PTHR43633">
    <property type="entry name" value="ALCOHOL DEHYDROGENASE YQHD"/>
    <property type="match status" value="1"/>
</dbReference>
<evidence type="ECO:0000259" key="3">
    <source>
        <dbReference type="Pfam" id="PF25137"/>
    </source>
</evidence>
<dbReference type="InterPro" id="IPR044731">
    <property type="entry name" value="BDH-like"/>
</dbReference>
<organism evidence="4 5">
    <name type="scientific">Polycladospora coralii</name>
    <dbReference type="NCBI Taxonomy" id="2771432"/>
    <lineage>
        <taxon>Bacteria</taxon>
        <taxon>Bacillati</taxon>
        <taxon>Bacillota</taxon>
        <taxon>Bacilli</taxon>
        <taxon>Bacillales</taxon>
        <taxon>Thermoactinomycetaceae</taxon>
        <taxon>Polycladospora</taxon>
    </lineage>
</organism>
<dbReference type="GO" id="GO:0008106">
    <property type="term" value="F:alcohol dehydrogenase (NADP+) activity"/>
    <property type="evidence" value="ECO:0007669"/>
    <property type="project" value="TreeGrafter"/>
</dbReference>
<protein>
    <submittedName>
        <fullName evidence="4">Iron-containing alcohol dehydrogenase</fullName>
    </submittedName>
</protein>
<dbReference type="RefSeq" id="WP_191141465.1">
    <property type="nucleotide sequence ID" value="NZ_JACXAH010000003.1"/>
</dbReference>
<feature type="domain" description="Fe-containing alcohol dehydrogenase-like C-terminal" evidence="3">
    <location>
        <begin position="188"/>
        <end position="386"/>
    </location>
</feature>
<dbReference type="InterPro" id="IPR001670">
    <property type="entry name" value="ADH_Fe/GldA"/>
</dbReference>
<dbReference type="PROSITE" id="PS00060">
    <property type="entry name" value="ADH_IRON_2"/>
    <property type="match status" value="1"/>
</dbReference>
<dbReference type="InterPro" id="IPR018211">
    <property type="entry name" value="ADH_Fe_CS"/>
</dbReference>
<dbReference type="FunFam" id="3.40.50.1970:FF:000003">
    <property type="entry name" value="Alcohol dehydrogenase, iron-containing"/>
    <property type="match status" value="1"/>
</dbReference>
<dbReference type="AlphaFoldDB" id="A0A926RTK3"/>
<evidence type="ECO:0000313" key="5">
    <source>
        <dbReference type="Proteomes" id="UP000661691"/>
    </source>
</evidence>
<dbReference type="Gene3D" id="3.40.50.1970">
    <property type="match status" value="1"/>
</dbReference>
<dbReference type="Pfam" id="PF00465">
    <property type="entry name" value="Fe-ADH"/>
    <property type="match status" value="1"/>
</dbReference>
<dbReference type="EMBL" id="JACXAH010000003">
    <property type="protein sequence ID" value="MBD1371279.1"/>
    <property type="molecule type" value="Genomic_DNA"/>
</dbReference>
<keyword evidence="1" id="KW-0560">Oxidoreductase</keyword>
<dbReference type="GO" id="GO:1990002">
    <property type="term" value="F:methylglyoxal reductase (NADPH) (acetol producing) activity"/>
    <property type="evidence" value="ECO:0007669"/>
    <property type="project" value="TreeGrafter"/>
</dbReference>
<dbReference type="Pfam" id="PF25137">
    <property type="entry name" value="ADH_Fe_C"/>
    <property type="match status" value="1"/>
</dbReference>
<evidence type="ECO:0000256" key="1">
    <source>
        <dbReference type="ARBA" id="ARBA00023002"/>
    </source>
</evidence>
<reference evidence="4" key="1">
    <citation type="submission" date="2020-09" db="EMBL/GenBank/DDBJ databases">
        <title>A novel bacterium of genus Hazenella, isolated from South China Sea.</title>
        <authorList>
            <person name="Huang H."/>
            <person name="Mo K."/>
            <person name="Hu Y."/>
        </authorList>
    </citation>
    <scope>NUCLEOTIDE SEQUENCE</scope>
    <source>
        <strain evidence="4">IB182357</strain>
    </source>
</reference>
<dbReference type="GO" id="GO:0005829">
    <property type="term" value="C:cytosol"/>
    <property type="evidence" value="ECO:0007669"/>
    <property type="project" value="TreeGrafter"/>
</dbReference>
<sequence>MENFTFNNPTKLIFGRDTLDELKTEIPKYGSRILITYGGGSIKRNGIYDRTLDLLAALDMQIFELSGIEANPRLTTVYEGITLCREEKIDFILAIGGGSVIDATKAIAVGALYEGDVWDIITGQDEAKKALPFGTVLTIAATGSEMNPISVITNWETKEKLLWTSPYVYPAFSILDPVHTFSVPKEQTIYGAVDIMSHAMEHYFSAAPNTPLNERMVESLLTTVMEAAPKVLANPEDYEGRATLLFCGTMAFNGVLNQGMNGDWSTHVIEHAVSAVYDIPHGGGIGIIFPHWIRHHLDTTEKKMKQLAIRVFEVDPVGKSDREIAEEGLKRLRQTWDQFGAPNRLMDYQIDDQRLLEMASKAAPSGRIGGFAPSTLEDVTEILKSSL</sequence>
<keyword evidence="5" id="KW-1185">Reference proteome</keyword>
<gene>
    <name evidence="4" type="ORF">IC620_02785</name>
</gene>
<feature type="domain" description="Alcohol dehydrogenase iron-type/glycerol dehydrogenase GldA" evidence="2">
    <location>
        <begin position="9"/>
        <end position="177"/>
    </location>
</feature>
<evidence type="ECO:0000259" key="2">
    <source>
        <dbReference type="Pfam" id="PF00465"/>
    </source>
</evidence>